<dbReference type="CDD" id="cd02603">
    <property type="entry name" value="HAD_sEH-N_like"/>
    <property type="match status" value="1"/>
</dbReference>
<dbReference type="InterPro" id="IPR023214">
    <property type="entry name" value="HAD_sf"/>
</dbReference>
<organism evidence="1 2">
    <name type="scientific">Candidatus Curtissbacteria bacterium RIFOXYA1_FULL_41_14</name>
    <dbReference type="NCBI Taxonomy" id="1797737"/>
    <lineage>
        <taxon>Bacteria</taxon>
        <taxon>Candidatus Curtissiibacteriota</taxon>
    </lineage>
</organism>
<name>A0A1F5HFV4_9BACT</name>
<dbReference type="Pfam" id="PF00702">
    <property type="entry name" value="Hydrolase"/>
    <property type="match status" value="1"/>
</dbReference>
<sequence length="204" mass="23786">MYKAIIFDFGGIIYQHPKEVIPEVLARIYNQPIEITIREYGKYKDDYFMGKLSTNALITSLSSSFTSDKSVNEVRKLWLKYYSELAKPNKEVLGIIKILHKSYKIYLFSNTTEMSNLHNSKTGLYDYFDGLFLSYQMRMSKPAKEIYEKVVSIIGFKPQECLFIDDDVKNIEQAVQMGMKTILFNVLTDPPSKLKEELHKLQVY</sequence>
<gene>
    <name evidence="1" type="ORF">A2196_03610</name>
</gene>
<dbReference type="Proteomes" id="UP000176751">
    <property type="component" value="Unassembled WGS sequence"/>
</dbReference>
<dbReference type="PANTHER" id="PTHR43611">
    <property type="entry name" value="ALPHA-D-GLUCOSE 1-PHOSPHATE PHOSPHATASE"/>
    <property type="match status" value="1"/>
</dbReference>
<protein>
    <recommendedName>
        <fullName evidence="3">HAD family phosphatase</fullName>
    </recommendedName>
</protein>
<evidence type="ECO:0000313" key="2">
    <source>
        <dbReference type="Proteomes" id="UP000176751"/>
    </source>
</evidence>
<reference evidence="1 2" key="1">
    <citation type="journal article" date="2016" name="Nat. Commun.">
        <title>Thousands of microbial genomes shed light on interconnected biogeochemical processes in an aquifer system.</title>
        <authorList>
            <person name="Anantharaman K."/>
            <person name="Brown C.T."/>
            <person name="Hug L.A."/>
            <person name="Sharon I."/>
            <person name="Castelle C.J."/>
            <person name="Probst A.J."/>
            <person name="Thomas B.C."/>
            <person name="Singh A."/>
            <person name="Wilkins M.J."/>
            <person name="Karaoz U."/>
            <person name="Brodie E.L."/>
            <person name="Williams K.H."/>
            <person name="Hubbard S.S."/>
            <person name="Banfield J.F."/>
        </authorList>
    </citation>
    <scope>NUCLEOTIDE SEQUENCE [LARGE SCALE GENOMIC DNA]</scope>
</reference>
<dbReference type="InterPro" id="IPR036412">
    <property type="entry name" value="HAD-like_sf"/>
</dbReference>
<comment type="caution">
    <text evidence="1">The sequence shown here is derived from an EMBL/GenBank/DDBJ whole genome shotgun (WGS) entry which is preliminary data.</text>
</comment>
<dbReference type="Gene3D" id="1.10.150.240">
    <property type="entry name" value="Putative phosphatase, domain 2"/>
    <property type="match status" value="1"/>
</dbReference>
<dbReference type="SUPFAM" id="SSF56784">
    <property type="entry name" value="HAD-like"/>
    <property type="match status" value="1"/>
</dbReference>
<evidence type="ECO:0000313" key="1">
    <source>
        <dbReference type="EMBL" id="OGE02919.1"/>
    </source>
</evidence>
<dbReference type="NCBIfam" id="TIGR01509">
    <property type="entry name" value="HAD-SF-IA-v3"/>
    <property type="match status" value="1"/>
</dbReference>
<dbReference type="InterPro" id="IPR023198">
    <property type="entry name" value="PGP-like_dom2"/>
</dbReference>
<dbReference type="AlphaFoldDB" id="A0A1F5HFV4"/>
<dbReference type="InterPro" id="IPR006439">
    <property type="entry name" value="HAD-SF_hydro_IA"/>
</dbReference>
<dbReference type="EMBL" id="MFCA01000007">
    <property type="protein sequence ID" value="OGE02919.1"/>
    <property type="molecule type" value="Genomic_DNA"/>
</dbReference>
<accession>A0A1F5HFV4</accession>
<dbReference type="PRINTS" id="PR00413">
    <property type="entry name" value="HADHALOGNASE"/>
</dbReference>
<dbReference type="SFLD" id="SFLDS00003">
    <property type="entry name" value="Haloacid_Dehalogenase"/>
    <property type="match status" value="1"/>
</dbReference>
<dbReference type="Gene3D" id="3.40.50.1000">
    <property type="entry name" value="HAD superfamily/HAD-like"/>
    <property type="match status" value="1"/>
</dbReference>
<dbReference type="SFLD" id="SFLDG01129">
    <property type="entry name" value="C1.5:_HAD__Beta-PGM__Phosphata"/>
    <property type="match status" value="1"/>
</dbReference>
<dbReference type="PANTHER" id="PTHR43611:SF3">
    <property type="entry name" value="FLAVIN MONONUCLEOTIDE HYDROLASE 1, CHLOROPLATIC"/>
    <property type="match status" value="1"/>
</dbReference>
<proteinExistence type="predicted"/>
<evidence type="ECO:0008006" key="3">
    <source>
        <dbReference type="Google" id="ProtNLM"/>
    </source>
</evidence>
<dbReference type="STRING" id="1797737.A2196_03610"/>